<evidence type="ECO:0008006" key="3">
    <source>
        <dbReference type="Google" id="ProtNLM"/>
    </source>
</evidence>
<evidence type="ECO:0000313" key="2">
    <source>
        <dbReference type="Proteomes" id="UP000294743"/>
    </source>
</evidence>
<protein>
    <recommendedName>
        <fullName evidence="3">PfkB family carbohydrate kinase</fullName>
    </recommendedName>
</protein>
<gene>
    <name evidence="1" type="ORF">EDD63_12515</name>
</gene>
<comment type="caution">
    <text evidence="1">The sequence shown here is derived from an EMBL/GenBank/DDBJ whole genome shotgun (WGS) entry which is preliminary data.</text>
</comment>
<name>A0A4R7ZIW3_9FIRM</name>
<accession>A0A4R7ZIW3</accession>
<dbReference type="AlphaFoldDB" id="A0A4R7ZIW3"/>
<dbReference type="SUPFAM" id="SSF53613">
    <property type="entry name" value="Ribokinase-like"/>
    <property type="match status" value="1"/>
</dbReference>
<evidence type="ECO:0000313" key="1">
    <source>
        <dbReference type="EMBL" id="TDW16318.1"/>
    </source>
</evidence>
<dbReference type="Gene3D" id="3.40.1190.20">
    <property type="match status" value="1"/>
</dbReference>
<dbReference type="InterPro" id="IPR029056">
    <property type="entry name" value="Ribokinase-like"/>
</dbReference>
<proteinExistence type="predicted"/>
<keyword evidence="2" id="KW-1185">Reference proteome</keyword>
<sequence length="46" mass="4858">MQLAKGIKLKEAIQFASAGASISTEHLGAQTGIPTQEKIEAFLNNT</sequence>
<reference evidence="1 2" key="1">
    <citation type="submission" date="2019-03" db="EMBL/GenBank/DDBJ databases">
        <title>Genomic Encyclopedia of Type Strains, Phase IV (KMG-IV): sequencing the most valuable type-strain genomes for metagenomic binning, comparative biology and taxonomic classification.</title>
        <authorList>
            <person name="Goeker M."/>
        </authorList>
    </citation>
    <scope>NUCLEOTIDE SEQUENCE [LARGE SCALE GENOMIC DNA]</scope>
    <source>
        <strain evidence="1 2">DSM 28867</strain>
    </source>
</reference>
<dbReference type="OrthoDB" id="9813569at2"/>
<organism evidence="1 2">
    <name type="scientific">Breznakia blatticola</name>
    <dbReference type="NCBI Taxonomy" id="1754012"/>
    <lineage>
        <taxon>Bacteria</taxon>
        <taxon>Bacillati</taxon>
        <taxon>Bacillota</taxon>
        <taxon>Erysipelotrichia</taxon>
        <taxon>Erysipelotrichales</taxon>
        <taxon>Erysipelotrichaceae</taxon>
        <taxon>Breznakia</taxon>
    </lineage>
</organism>
<dbReference type="EMBL" id="SODD01000025">
    <property type="protein sequence ID" value="TDW16318.1"/>
    <property type="molecule type" value="Genomic_DNA"/>
</dbReference>
<dbReference type="Proteomes" id="UP000294743">
    <property type="component" value="Unassembled WGS sequence"/>
</dbReference>